<dbReference type="GO" id="GO:0046656">
    <property type="term" value="P:folic acid biosynthetic process"/>
    <property type="evidence" value="ECO:0007669"/>
    <property type="project" value="UniProtKB-KW"/>
</dbReference>
<comment type="caution">
    <text evidence="14">The sequence shown here is derived from an EMBL/GenBank/DDBJ whole genome shotgun (WGS) entry which is preliminary data.</text>
</comment>
<dbReference type="GO" id="GO:0004156">
    <property type="term" value="F:dihydropteroate synthase activity"/>
    <property type="evidence" value="ECO:0007669"/>
    <property type="project" value="UniProtKB-EC"/>
</dbReference>
<dbReference type="EC" id="2.5.1.15" evidence="5 13"/>
<evidence type="ECO:0000256" key="7">
    <source>
        <dbReference type="ARBA" id="ARBA00022679"/>
    </source>
</evidence>
<keyword evidence="7 13" id="KW-0808">Transferase</keyword>
<evidence type="ECO:0000256" key="5">
    <source>
        <dbReference type="ARBA" id="ARBA00012458"/>
    </source>
</evidence>
<keyword evidence="10 13" id="KW-0289">Folate biosynthesis</keyword>
<dbReference type="RefSeq" id="WP_038356833.1">
    <property type="nucleotide sequence ID" value="NZ_LDPG01000031.1"/>
</dbReference>
<dbReference type="EMBL" id="LDPG01000031">
    <property type="protein sequence ID" value="KLV14479.1"/>
    <property type="molecule type" value="Genomic_DNA"/>
</dbReference>
<dbReference type="PROSITE" id="PS00793">
    <property type="entry name" value="DHPS_2"/>
    <property type="match status" value="1"/>
</dbReference>
<evidence type="ECO:0000256" key="3">
    <source>
        <dbReference type="ARBA" id="ARBA00004763"/>
    </source>
</evidence>
<name>A0A0J1HL98_BACAN</name>
<comment type="pathway">
    <text evidence="3 13">Cofactor biosynthesis; tetrahydrofolate biosynthesis; 7,8-dihydrofolate from 2-amino-4-hydroxy-6-hydroxymethyl-7,8-dihydropteridine diphosphate and 4-aminobenzoate: step 1/2.</text>
</comment>
<evidence type="ECO:0000256" key="1">
    <source>
        <dbReference type="ARBA" id="ARBA00000012"/>
    </source>
</evidence>
<proteinExistence type="inferred from homology"/>
<dbReference type="AlphaFoldDB" id="A0A0J1HL98"/>
<evidence type="ECO:0000256" key="11">
    <source>
        <dbReference type="ARBA" id="ARBA00030193"/>
    </source>
</evidence>
<organism evidence="14 15">
    <name type="scientific">Bacillus anthracis</name>
    <name type="common">anthrax bacterium</name>
    <dbReference type="NCBI Taxonomy" id="1392"/>
    <lineage>
        <taxon>Bacteria</taxon>
        <taxon>Bacillati</taxon>
        <taxon>Bacillota</taxon>
        <taxon>Bacilli</taxon>
        <taxon>Bacillales</taxon>
        <taxon>Bacillaceae</taxon>
        <taxon>Bacillus</taxon>
        <taxon>Bacillus cereus group</taxon>
    </lineage>
</organism>
<dbReference type="PANTHER" id="PTHR20941">
    <property type="entry name" value="FOLATE SYNTHESIS PROTEINS"/>
    <property type="match status" value="1"/>
</dbReference>
<gene>
    <name evidence="14" type="ORF">ABW01_27475</name>
</gene>
<evidence type="ECO:0000256" key="13">
    <source>
        <dbReference type="RuleBase" id="RU361205"/>
    </source>
</evidence>
<evidence type="ECO:0000256" key="12">
    <source>
        <dbReference type="ARBA" id="ARBA00053449"/>
    </source>
</evidence>
<keyword evidence="9 13" id="KW-0460">Magnesium</keyword>
<dbReference type="InterPro" id="IPR000489">
    <property type="entry name" value="Pterin-binding_dom"/>
</dbReference>
<dbReference type="GO" id="GO:0046654">
    <property type="term" value="P:tetrahydrofolate biosynthetic process"/>
    <property type="evidence" value="ECO:0007669"/>
    <property type="project" value="UniProtKB-UniPathway"/>
</dbReference>
<dbReference type="InterPro" id="IPR045031">
    <property type="entry name" value="DHP_synth-like"/>
</dbReference>
<dbReference type="SUPFAM" id="SSF51717">
    <property type="entry name" value="Dihydropteroate synthetase-like"/>
    <property type="match status" value="1"/>
</dbReference>
<comment type="function">
    <text evidence="12 13">Catalyzes the condensation of para-aminobenzoate (pABA) with 6-hydroxymethyl-7,8-dihydropterin diphosphate (DHPt-PP) to form 7,8-dihydropteroate (H2Pte), the immediate precursor of folate derivatives.</text>
</comment>
<evidence type="ECO:0000256" key="4">
    <source>
        <dbReference type="ARBA" id="ARBA00009503"/>
    </source>
</evidence>
<evidence type="ECO:0000313" key="14">
    <source>
        <dbReference type="EMBL" id="KLV14479.1"/>
    </source>
</evidence>
<dbReference type="PANTHER" id="PTHR20941:SF1">
    <property type="entry name" value="FOLIC ACID SYNTHESIS PROTEIN FOL1"/>
    <property type="match status" value="1"/>
</dbReference>
<dbReference type="CDD" id="cd00739">
    <property type="entry name" value="DHPS"/>
    <property type="match status" value="1"/>
</dbReference>
<evidence type="ECO:0000313" key="15">
    <source>
        <dbReference type="Proteomes" id="UP000035904"/>
    </source>
</evidence>
<evidence type="ECO:0000256" key="2">
    <source>
        <dbReference type="ARBA" id="ARBA00001946"/>
    </source>
</evidence>
<comment type="cofactor">
    <cofactor evidence="2 13">
        <name>Mg(2+)</name>
        <dbReference type="ChEBI" id="CHEBI:18420"/>
    </cofactor>
</comment>
<dbReference type="eggNOG" id="COG0294">
    <property type="taxonomic scope" value="Bacteria"/>
</dbReference>
<comment type="similarity">
    <text evidence="4 13">Belongs to the DHPS family.</text>
</comment>
<evidence type="ECO:0000256" key="8">
    <source>
        <dbReference type="ARBA" id="ARBA00022723"/>
    </source>
</evidence>
<comment type="catalytic activity">
    <reaction evidence="1">
        <text>(7,8-dihydropterin-6-yl)methyl diphosphate + 4-aminobenzoate = 7,8-dihydropteroate + diphosphate</text>
        <dbReference type="Rhea" id="RHEA:19949"/>
        <dbReference type="ChEBI" id="CHEBI:17836"/>
        <dbReference type="ChEBI" id="CHEBI:17839"/>
        <dbReference type="ChEBI" id="CHEBI:33019"/>
        <dbReference type="ChEBI" id="CHEBI:72950"/>
        <dbReference type="EC" id="2.5.1.15"/>
    </reaction>
</comment>
<dbReference type="PROSITE" id="PS00792">
    <property type="entry name" value="DHPS_1"/>
    <property type="match status" value="1"/>
</dbReference>
<dbReference type="InterPro" id="IPR006390">
    <property type="entry name" value="DHP_synth_dom"/>
</dbReference>
<reference evidence="14 15" key="1">
    <citation type="submission" date="2015-05" db="EMBL/GenBank/DDBJ databases">
        <title>Whole genome sequence and identification of bacterial endophytes from Costus igneus.</title>
        <authorList>
            <person name="Lee Y.P."/>
            <person name="Gan H.M."/>
            <person name="Eng W."/>
            <person name="Wheatley M.S."/>
            <person name="Caraballo A."/>
            <person name="Polter S."/>
            <person name="Savka M.A."/>
            <person name="Hudson A.O."/>
        </authorList>
    </citation>
    <scope>NUCLEOTIDE SEQUENCE [LARGE SCALE GENOMIC DNA]</scope>
    <source>
        <strain evidence="14 15">RIT375</strain>
    </source>
</reference>
<evidence type="ECO:0000256" key="6">
    <source>
        <dbReference type="ARBA" id="ARBA00016919"/>
    </source>
</evidence>
<accession>A0A0J1HL98</accession>
<dbReference type="GO" id="GO:0046872">
    <property type="term" value="F:metal ion binding"/>
    <property type="evidence" value="ECO:0007669"/>
    <property type="project" value="UniProtKB-KW"/>
</dbReference>
<evidence type="ECO:0000256" key="10">
    <source>
        <dbReference type="ARBA" id="ARBA00022909"/>
    </source>
</evidence>
<dbReference type="FunFam" id="3.20.20.20:FF:000006">
    <property type="entry name" value="Dihydropteroate synthase"/>
    <property type="match status" value="1"/>
</dbReference>
<protein>
    <recommendedName>
        <fullName evidence="6 13">Dihydropteroate synthase</fullName>
        <shortName evidence="13">DHPS</shortName>
        <ecNumber evidence="5 13">2.5.1.15</ecNumber>
    </recommendedName>
    <alternativeName>
        <fullName evidence="11 13">Dihydropteroate pyrophosphorylase</fullName>
    </alternativeName>
</protein>
<dbReference type="NCBIfam" id="TIGR01496">
    <property type="entry name" value="DHPS"/>
    <property type="match status" value="1"/>
</dbReference>
<dbReference type="GO" id="GO:0005829">
    <property type="term" value="C:cytosol"/>
    <property type="evidence" value="ECO:0007669"/>
    <property type="project" value="TreeGrafter"/>
</dbReference>
<dbReference type="Gene3D" id="3.20.20.20">
    <property type="entry name" value="Dihydropteroate synthase-like"/>
    <property type="match status" value="1"/>
</dbReference>
<dbReference type="Proteomes" id="UP000035904">
    <property type="component" value="Unassembled WGS sequence"/>
</dbReference>
<keyword evidence="8 13" id="KW-0479">Metal-binding</keyword>
<dbReference type="Pfam" id="PF00809">
    <property type="entry name" value="Pterin_bind"/>
    <property type="match status" value="1"/>
</dbReference>
<dbReference type="InterPro" id="IPR011005">
    <property type="entry name" value="Dihydropteroate_synth-like_sf"/>
</dbReference>
<sequence>MNCEEEMCSLKWDYDLRCGEYTLNLNEKTLIMGILNVTPDSFSDGGSYNEVDAAVRHAKEMRDEGAHIIDIGGESTRPGFAKVSVEEEIKRVVPMIQAVSKEVKLPISIDTYKAEVAKQAIEAGAHIINDIWGAKAEPKISEVAAHYDVPIILMHNRDNMNYRNLMADMIADLYDSVKIAKDAGVRDENIILDPGIGFAKTPEQNLEAMRNLEQLNVLGYPVLLGTSRKSFIGHVLDLPVEERLEGTGATVCLGIEKGCEFVRVHDVKEMSRMAKMMDAMIGKGVK</sequence>
<dbReference type="PROSITE" id="PS50972">
    <property type="entry name" value="PTERIN_BINDING"/>
    <property type="match status" value="1"/>
</dbReference>
<evidence type="ECO:0000256" key="9">
    <source>
        <dbReference type="ARBA" id="ARBA00022842"/>
    </source>
</evidence>
<dbReference type="UniPathway" id="UPA00077">
    <property type="reaction ID" value="UER00156"/>
</dbReference>
<dbReference type="PATRIC" id="fig|1392.242.peg.4326"/>